<evidence type="ECO:0000313" key="5">
    <source>
        <dbReference type="Proteomes" id="UP001165085"/>
    </source>
</evidence>
<feature type="compositionally biased region" description="Acidic residues" evidence="1">
    <location>
        <begin position="1934"/>
        <end position="1950"/>
    </location>
</feature>
<keyword evidence="2" id="KW-1133">Transmembrane helix</keyword>
<feature type="region of interest" description="Disordered" evidence="1">
    <location>
        <begin position="2048"/>
        <end position="2072"/>
    </location>
</feature>
<dbReference type="InterPro" id="IPR051213">
    <property type="entry name" value="START_lipid_transfer"/>
</dbReference>
<sequence>MSSWRQDEGSPSSAESDNPYSPTGAFVRPVRSPVGSPVDSQAISREREQQGQQLLAEGQGDEEFEGLEEAFAAQDRRLHSRLLHQIRNAHANMVSRVTDLQQRLAKEIANDRSPRRDEEASASIETFSEVEADDLTGMQALDEVTKKLLLTVHDEPHKVLESILGNNRENPPKGKLQQVVLEKLSKREQVVHWSSRETDKSSYDMVLRLKVVKTERKEVTVVRFNSVDEGDFKASWSDLMEEGHPHRMIINEGFMKLFPEKYGQTALIFCGKVYVQQSTPSNDRQGDRNTLRSTNNNNFVDGVTNKIASMKSALTANPEDEAEVTHEIINHNEVNKASRVADSSTFKRFNMLGLMLYERFKNEDLIDEKMKEDFLAHEMESAPVETDQSRALIERSLVLLKEMDSAKRVAAPVSDRVEKFTLWKEGEPSAWGKTVCSVDTSAKKMFAHLRVLNTYKRKRDHIRSNGSLPRGVWENINGTRILQFSTGVKFPSGFHNRLFETWLTWEKRKTDDGKDLFIMAFAPLSEYHGPRYKVSGSQDMTQGLIRGIHVVKEVTADTCEWLKVQNVDLQMALPKVMLDYMAKNELNLTHMIQESFRRNGKLVDQELRQATSATMQSMRGLELAKDQQVMFNRCQQLGRDESWIVTESPYEDVDLWMKEVKKGKGNKGMVIGRVKGIVDCSAEEMASWVMDFCSNERVRFSVRQGKEIARYMLLDKQKPNENTAAVVKRTALFLKNQEFVVRQIWKSEVDCVTLALESCDDSVSVDYGFKANSTKGFTRGYWKIARLPDRGGAAQCEASLYMLVNDNRAIPSWLVKRKPPATLGAVQGAIDVFRKDELVDDADRVELADFIRQKHTQQQYSAEETEMINRVKDTFEGWAGKEKRGRSWGELISLDLFVKMEYNTEEESMLRGSTIVDDTIEDCAAWEMKKMTRERNRGYRSFGGLERHLVKLNDHSEIYHAVYDTGVRSFVPREWLMKIVWKQQKDDLLYVMYEDTEHPDFPINETYHVRVKTRMFWKYERLATKEGKPQTKVTYYQQLDMRGIMPKSLQNSRAVGTLAILMGMRKKFDKSDDIDQSRRSNLAEMIRKLPKRDWKKELEYLDALSSKRKNATKPLHTFGLSKRTKIATRILGGIGWGVTKIDMKASLEEAAAFFFDFNSRASQEIANDIERMAKKHQEDEGCLKSMLKRRVKLRRSRRTGLAQERKFFNQMVVHKIDSDNILVTMLPVTEKQFKEWGEEDLKVETISKGWRHARGNKQRGRSFLSSSLPIDKDKDYEGRATTSKAKYCIKLHRRSEGVTAVDFFVEVELGTTKSSIITKLVKSCLDEVAATSIYFQRRVNLRDMDASDGEALGHDLMWKANTTKDRLMRFEEVLKRSQALKQVVSTVGRFSWFPITIREILKGELYLNHPIDTKMVCLNDDEAGQIGRNLIPALRSKKKIEAGIDQWRVQNRAAKEFLEHNPWFKTTLKVVSKGVVRTAPWGLFWRVIVGAVLSMLDLLTDVNVAHAYHSDGRLLYRNLVCVSISVSMFLQMILVISQHKHQGLLRVLRETFWVLTGLKTTSDAIRVATAQKKEEGSTMDPLEEMTYSKCIEIFAEAIPGILIQMKSVLEIPDSRAVSQDFFGSQNVSLLVSIIISALSVGFTSGQISYDYDTDPERRAKSPGFFGFIPDSKNRRTFLFCTMVLTPSFMVLIKCMAITLLFLFDPVVLAVYYWAFEISIFLFVKWLRDDLELWIPMTGVSRRFLTLFIRIACKILTDFTGIIQLRHPLDLGGLTWTISSFISLLSLFAAIQLHADGEILFPNIGLVWTVCWTLCGLYVFGFCVFFALINKGYAKTFWSVATGPEYLHDKFISHPNDETRADIFNISPLLWKHMRLEVKAWVGSHWEGWTEVKPGWLTDEVMAMIPEDFVPSEEERLRVRKLRLMLEVQRQMMDNIEEGDEEDEDMDSDDDREARSSSRACLRNMDHNYSKMGITNRFARRMSSVFGGGTEAFNILTNEAGEGGKPNFTGLRKSSTMGLRKGSVMPKKRSTTGLRKGSNFLRTKHVGGERSIMPTSGDRTSTQEGGMIVPTHSGSFRGRVEQEFDVKDVMEEGDWELMEELQQSIMRKKNPSIINY</sequence>
<feature type="compositionally biased region" description="Polar residues" evidence="1">
    <location>
        <begin position="2052"/>
        <end position="2063"/>
    </location>
</feature>
<feature type="transmembrane region" description="Helical" evidence="2">
    <location>
        <begin position="1770"/>
        <end position="1792"/>
    </location>
</feature>
<feature type="transmembrane region" description="Helical" evidence="2">
    <location>
        <begin position="1709"/>
        <end position="1726"/>
    </location>
</feature>
<keyword evidence="5" id="KW-1185">Reference proteome</keyword>
<protein>
    <recommendedName>
        <fullName evidence="3">START domain-containing protein</fullName>
    </recommendedName>
</protein>
<evidence type="ECO:0000313" key="4">
    <source>
        <dbReference type="EMBL" id="GMH93660.1"/>
    </source>
</evidence>
<dbReference type="Proteomes" id="UP001165085">
    <property type="component" value="Unassembled WGS sequence"/>
</dbReference>
<feature type="region of interest" description="Disordered" evidence="1">
    <location>
        <begin position="1932"/>
        <end position="1959"/>
    </location>
</feature>
<feature type="compositionally biased region" description="Basic and acidic residues" evidence="1">
    <location>
        <begin position="107"/>
        <end position="119"/>
    </location>
</feature>
<name>A0A9W7BT77_9STRA</name>
<keyword evidence="2" id="KW-0812">Transmembrane</keyword>
<evidence type="ECO:0000259" key="3">
    <source>
        <dbReference type="Pfam" id="PF01852"/>
    </source>
</evidence>
<feature type="region of interest" description="Disordered" evidence="1">
    <location>
        <begin position="2003"/>
        <end position="2034"/>
    </location>
</feature>
<feature type="compositionally biased region" description="Low complexity" evidence="1">
    <location>
        <begin position="27"/>
        <end position="38"/>
    </location>
</feature>
<feature type="transmembrane region" description="Helical" evidence="2">
    <location>
        <begin position="1804"/>
        <end position="1828"/>
    </location>
</feature>
<dbReference type="InterPro" id="IPR002913">
    <property type="entry name" value="START_lipid-bd_dom"/>
</dbReference>
<feature type="transmembrane region" description="Helical" evidence="2">
    <location>
        <begin position="1627"/>
        <end position="1649"/>
    </location>
</feature>
<dbReference type="SUPFAM" id="SSF55961">
    <property type="entry name" value="Bet v1-like"/>
    <property type="match status" value="2"/>
</dbReference>
<accession>A0A9W7BT77</accession>
<dbReference type="GO" id="GO:0008289">
    <property type="term" value="F:lipid binding"/>
    <property type="evidence" value="ECO:0007669"/>
    <property type="project" value="InterPro"/>
</dbReference>
<feature type="compositionally biased region" description="Polar residues" evidence="1">
    <location>
        <begin position="9"/>
        <end position="21"/>
    </location>
</feature>
<gene>
    <name evidence="4" type="ORF">TrST_g10312</name>
</gene>
<evidence type="ECO:0000256" key="1">
    <source>
        <dbReference type="SAM" id="MobiDB-lite"/>
    </source>
</evidence>
<dbReference type="OrthoDB" id="10374255at2759"/>
<dbReference type="InterPro" id="IPR023393">
    <property type="entry name" value="START-like_dom_sf"/>
</dbReference>
<organism evidence="4 5">
    <name type="scientific">Triparma strigata</name>
    <dbReference type="NCBI Taxonomy" id="1606541"/>
    <lineage>
        <taxon>Eukaryota</taxon>
        <taxon>Sar</taxon>
        <taxon>Stramenopiles</taxon>
        <taxon>Ochrophyta</taxon>
        <taxon>Bolidophyceae</taxon>
        <taxon>Parmales</taxon>
        <taxon>Triparmaceae</taxon>
        <taxon>Triparma</taxon>
    </lineage>
</organism>
<dbReference type="PANTHER" id="PTHR19308">
    <property type="entry name" value="PHOSPHATIDYLCHOLINE TRANSFER PROTEIN"/>
    <property type="match status" value="1"/>
</dbReference>
<comment type="caution">
    <text evidence="4">The sequence shown here is derived from an EMBL/GenBank/DDBJ whole genome shotgun (WGS) entry which is preliminary data.</text>
</comment>
<proteinExistence type="predicted"/>
<dbReference type="PANTHER" id="PTHR19308:SF14">
    <property type="entry name" value="START DOMAIN-CONTAINING PROTEIN"/>
    <property type="match status" value="1"/>
</dbReference>
<dbReference type="Gene3D" id="3.30.530.20">
    <property type="match status" value="2"/>
</dbReference>
<dbReference type="Pfam" id="PF01852">
    <property type="entry name" value="START"/>
    <property type="match status" value="1"/>
</dbReference>
<feature type="transmembrane region" description="Helical" evidence="2">
    <location>
        <begin position="1677"/>
        <end position="1703"/>
    </location>
</feature>
<feature type="region of interest" description="Disordered" evidence="1">
    <location>
        <begin position="1"/>
        <end position="57"/>
    </location>
</feature>
<feature type="transmembrane region" description="Helical" evidence="2">
    <location>
        <begin position="1514"/>
        <end position="1536"/>
    </location>
</feature>
<feature type="region of interest" description="Disordered" evidence="1">
    <location>
        <begin position="107"/>
        <end position="128"/>
    </location>
</feature>
<evidence type="ECO:0000256" key="2">
    <source>
        <dbReference type="SAM" id="Phobius"/>
    </source>
</evidence>
<dbReference type="GO" id="GO:0005737">
    <property type="term" value="C:cytoplasm"/>
    <property type="evidence" value="ECO:0007669"/>
    <property type="project" value="UniProtKB-ARBA"/>
</dbReference>
<dbReference type="EMBL" id="BRXY01000417">
    <property type="protein sequence ID" value="GMH93660.1"/>
    <property type="molecule type" value="Genomic_DNA"/>
</dbReference>
<feature type="domain" description="START" evidence="3">
    <location>
        <begin position="862"/>
        <end position="1054"/>
    </location>
</feature>
<feature type="transmembrane region" description="Helical" evidence="2">
    <location>
        <begin position="1483"/>
        <end position="1502"/>
    </location>
</feature>
<keyword evidence="2" id="KW-0472">Membrane</keyword>
<feature type="region of interest" description="Disordered" evidence="1">
    <location>
        <begin position="278"/>
        <end position="298"/>
    </location>
</feature>
<reference evidence="5" key="1">
    <citation type="journal article" date="2023" name="Commun. Biol.">
        <title>Genome analysis of Parmales, the sister group of diatoms, reveals the evolutionary specialization of diatoms from phago-mixotrophs to photoautotrophs.</title>
        <authorList>
            <person name="Ban H."/>
            <person name="Sato S."/>
            <person name="Yoshikawa S."/>
            <person name="Yamada K."/>
            <person name="Nakamura Y."/>
            <person name="Ichinomiya M."/>
            <person name="Sato N."/>
            <person name="Blanc-Mathieu R."/>
            <person name="Endo H."/>
            <person name="Kuwata A."/>
            <person name="Ogata H."/>
        </authorList>
    </citation>
    <scope>NUCLEOTIDE SEQUENCE [LARGE SCALE GENOMIC DNA]</scope>
    <source>
        <strain evidence="5">NIES 3701</strain>
    </source>
</reference>